<evidence type="ECO:0000256" key="18">
    <source>
        <dbReference type="SAM" id="Phobius"/>
    </source>
</evidence>
<keyword evidence="8 18" id="KW-0812">Transmembrane</keyword>
<evidence type="ECO:0000256" key="8">
    <source>
        <dbReference type="ARBA" id="ARBA00022692"/>
    </source>
</evidence>
<feature type="binding site" description="covalent" evidence="16">
    <location>
        <position position="330"/>
    </location>
    <ligand>
        <name>heme</name>
        <dbReference type="ChEBI" id="CHEBI:30413"/>
        <label>5</label>
    </ligand>
</feature>
<evidence type="ECO:0000256" key="17">
    <source>
        <dbReference type="PIRSR" id="PIRSR000014-2"/>
    </source>
</evidence>
<dbReference type="PANTHER" id="PTHR30333">
    <property type="entry name" value="CYTOCHROME C-TYPE PROTEIN"/>
    <property type="match status" value="1"/>
</dbReference>
<feature type="binding site" description="axial binding residue" evidence="17">
    <location>
        <position position="172"/>
    </location>
    <ligand>
        <name>heme</name>
        <dbReference type="ChEBI" id="CHEBI:30413"/>
        <label>4</label>
    </ligand>
    <ligandPart>
        <name>Fe</name>
        <dbReference type="ChEBI" id="CHEBI:18248"/>
    </ligandPart>
</feature>
<comment type="PTM">
    <text evidence="16">Binds 5 heme groups per subunit.</text>
</comment>
<dbReference type="PANTHER" id="PTHR30333:SF3">
    <property type="entry name" value="CYTOCHROME C-TYPE PROTEIN TORY"/>
    <property type="match status" value="1"/>
</dbReference>
<dbReference type="Proteomes" id="UP000032515">
    <property type="component" value="Unassembled WGS sequence"/>
</dbReference>
<sequence length="383" mass="42124">MIMHFGWFGSRRRWPLAALVLAAGAGVVGWGGFNIVMEATNSLEFCTSCHAMRDNVFAEYKTTAHYRNASGVRAICSDCHVPRDWSHKLARKVMATKELYHWAAGSIDTREKFEARRHRLARREWDRMRANDSRECRNCHSFAAMDFHKQSTKAATAMAAAMKAGKTCIDCHKGIAHHLPDINADHRAAFAALAAAAAALTPAVGATLYAIAPIQFRLARDAAGPDGELAPAAAVTVRAIAGDALRLTITGWQREGSPELMYRRQGQRVLLATLSEQAVARVEALDTLTDPGSDEVWTRVRLQLWSKAGGFVTSVAPLWRIAAQINDDNCTLCHALHPPQYASANDWIGHINAMRRLTPLNQDEVALLQSYLQNHARDAAPSP</sequence>
<dbReference type="GO" id="GO:0009055">
    <property type="term" value="F:electron transfer activity"/>
    <property type="evidence" value="ECO:0007669"/>
    <property type="project" value="UniProtKB-UniRule"/>
</dbReference>
<evidence type="ECO:0000313" key="20">
    <source>
        <dbReference type="EMBL" id="KIZ33642.1"/>
    </source>
</evidence>
<evidence type="ECO:0000256" key="1">
    <source>
        <dbReference type="ARBA" id="ARBA00004249"/>
    </source>
</evidence>
<dbReference type="GO" id="GO:0020037">
    <property type="term" value="F:heme binding"/>
    <property type="evidence" value="ECO:0007669"/>
    <property type="project" value="UniProtKB-UniRule"/>
</dbReference>
<keyword evidence="11 18" id="KW-1133">Transmembrane helix</keyword>
<evidence type="ECO:0000313" key="21">
    <source>
        <dbReference type="Proteomes" id="UP000032515"/>
    </source>
</evidence>
<feature type="binding site" description="covalent" evidence="16">
    <location>
        <position position="136"/>
    </location>
    <ligand>
        <name>heme</name>
        <dbReference type="ChEBI" id="CHEBI:30413"/>
        <label>3</label>
    </ligand>
</feature>
<dbReference type="SUPFAM" id="SSF48695">
    <property type="entry name" value="Multiheme cytochromes"/>
    <property type="match status" value="1"/>
</dbReference>
<feature type="binding site" description="axial binding residue" evidence="17">
    <location>
        <position position="80"/>
    </location>
    <ligand>
        <name>heme</name>
        <dbReference type="ChEBI" id="CHEBI:30413"/>
        <label>2</label>
    </ligand>
    <ligandPart>
        <name>Fe</name>
        <dbReference type="ChEBI" id="CHEBI:18248"/>
    </ligandPart>
</feature>
<keyword evidence="9 15" id="KW-0479">Metal-binding</keyword>
<feature type="binding site" description="axial binding residue" evidence="17">
    <location>
        <position position="50"/>
    </location>
    <ligand>
        <name>heme</name>
        <dbReference type="ChEBI" id="CHEBI:30413"/>
        <label>1</label>
    </ligand>
    <ligandPart>
        <name>Fe</name>
        <dbReference type="ChEBI" id="CHEBI:18248"/>
    </ligandPart>
</feature>
<feature type="transmembrane region" description="Helical" evidence="18">
    <location>
        <begin position="188"/>
        <end position="211"/>
    </location>
</feature>
<evidence type="ECO:0000256" key="7">
    <source>
        <dbReference type="ARBA" id="ARBA00022617"/>
    </source>
</evidence>
<feature type="binding site" description="covalent" evidence="16">
    <location>
        <position position="171"/>
    </location>
    <ligand>
        <name>heme</name>
        <dbReference type="ChEBI" id="CHEBI:30413"/>
        <label>4</label>
    </ligand>
</feature>
<feature type="binding site" description="covalent" evidence="16">
    <location>
        <position position="139"/>
    </location>
    <ligand>
        <name>heme</name>
        <dbReference type="ChEBI" id="CHEBI:30413"/>
        <label>3</label>
    </ligand>
</feature>
<proteinExistence type="inferred from homology"/>
<keyword evidence="13 15" id="KW-0472">Membrane</keyword>
<evidence type="ECO:0000256" key="6">
    <source>
        <dbReference type="ARBA" id="ARBA00022519"/>
    </source>
</evidence>
<dbReference type="GO" id="GO:0005886">
    <property type="term" value="C:plasma membrane"/>
    <property type="evidence" value="ECO:0007669"/>
    <property type="project" value="UniProtKB-SubCell"/>
</dbReference>
<keyword evidence="4 15" id="KW-0813">Transport</keyword>
<evidence type="ECO:0000256" key="12">
    <source>
        <dbReference type="ARBA" id="ARBA00023004"/>
    </source>
</evidence>
<feature type="binding site" description="covalent" evidence="16">
    <location>
        <position position="79"/>
    </location>
    <ligand>
        <name>heme</name>
        <dbReference type="ChEBI" id="CHEBI:30413"/>
        <label>2</label>
    </ligand>
</feature>
<comment type="similarity">
    <text evidence="2 15">Belongs to the TorC/TorY family.</text>
</comment>
<comment type="function">
    <text evidence="14">Mediates electron flow from quinones to the NapAB complex.</text>
</comment>
<comment type="subcellular location">
    <subcellularLocation>
        <location evidence="1">Cell inner membrane</location>
        <topology evidence="1">Single-pass type II membrane protein</topology>
    </subcellularLocation>
</comment>
<dbReference type="AlphaFoldDB" id="A0A0D7E1V4"/>
<dbReference type="FunFam" id="1.10.3820.10:FF:000001">
    <property type="entry name" value="Cytochrome c-type protein"/>
    <property type="match status" value="1"/>
</dbReference>
<dbReference type="GO" id="GO:0009061">
    <property type="term" value="P:anaerobic respiration"/>
    <property type="evidence" value="ECO:0007669"/>
    <property type="project" value="TreeGrafter"/>
</dbReference>
<dbReference type="PATRIC" id="fig|1076.23.peg.2498"/>
<dbReference type="EMBL" id="JXXE01000736">
    <property type="protein sequence ID" value="KIZ33642.1"/>
    <property type="molecule type" value="Genomic_DNA"/>
</dbReference>
<dbReference type="GO" id="GO:0005506">
    <property type="term" value="F:iron ion binding"/>
    <property type="evidence" value="ECO:0007669"/>
    <property type="project" value="UniProtKB-UniRule"/>
</dbReference>
<keyword evidence="5 15" id="KW-1003">Cell membrane</keyword>
<feature type="binding site" description="covalent" evidence="16">
    <location>
        <position position="49"/>
    </location>
    <ligand>
        <name>heme</name>
        <dbReference type="ChEBI" id="CHEBI:30413"/>
        <label>1</label>
    </ligand>
</feature>
<feature type="binding site" description="covalent" evidence="16">
    <location>
        <position position="76"/>
    </location>
    <ligand>
        <name>heme</name>
        <dbReference type="ChEBI" id="CHEBI:30413"/>
        <label>2</label>
    </ligand>
</feature>
<evidence type="ECO:0000256" key="4">
    <source>
        <dbReference type="ARBA" id="ARBA00022448"/>
    </source>
</evidence>
<comment type="caution">
    <text evidence="20">The sequence shown here is derived from an EMBL/GenBank/DDBJ whole genome shotgun (WGS) entry which is preliminary data.</text>
</comment>
<feature type="binding site" description="covalent" evidence="16">
    <location>
        <position position="168"/>
    </location>
    <ligand>
        <name>heme</name>
        <dbReference type="ChEBI" id="CHEBI:30413"/>
        <label>4</label>
    </ligand>
</feature>
<protein>
    <recommendedName>
        <fullName evidence="15">Cytochrome c-type protein</fullName>
    </recommendedName>
</protein>
<accession>A0A0D7E1V4</accession>
<name>A0A0D7E1V4_RHOPL</name>
<dbReference type="GO" id="GO:0009276">
    <property type="term" value="C:Gram-negative-bacterium-type cell wall"/>
    <property type="evidence" value="ECO:0007669"/>
    <property type="project" value="UniProtKB-UniRule"/>
</dbReference>
<evidence type="ECO:0000256" key="11">
    <source>
        <dbReference type="ARBA" id="ARBA00022989"/>
    </source>
</evidence>
<evidence type="ECO:0000256" key="13">
    <source>
        <dbReference type="ARBA" id="ARBA00023136"/>
    </source>
</evidence>
<comment type="similarity">
    <text evidence="3">Belongs to the NapC/NirT/NrfH family.</text>
</comment>
<keyword evidence="10 15" id="KW-0249">Electron transport</keyword>
<evidence type="ECO:0000256" key="16">
    <source>
        <dbReference type="PIRSR" id="PIRSR000014-1"/>
    </source>
</evidence>
<keyword evidence="7 15" id="KW-0349">Heme</keyword>
<organism evidence="20 21">
    <name type="scientific">Rhodopseudomonas palustris</name>
    <dbReference type="NCBI Taxonomy" id="1076"/>
    <lineage>
        <taxon>Bacteria</taxon>
        <taxon>Pseudomonadati</taxon>
        <taxon>Pseudomonadota</taxon>
        <taxon>Alphaproteobacteria</taxon>
        <taxon>Hyphomicrobiales</taxon>
        <taxon>Nitrobacteraceae</taxon>
        <taxon>Rhodopseudomonas</taxon>
    </lineage>
</organism>
<evidence type="ECO:0000256" key="3">
    <source>
        <dbReference type="ARBA" id="ARBA00007395"/>
    </source>
</evidence>
<dbReference type="Gene3D" id="1.10.3820.10">
    <property type="entry name" value="Di-heme elbow motif domain"/>
    <property type="match status" value="1"/>
</dbReference>
<dbReference type="PIRSF" id="PIRSF000014">
    <property type="entry name" value="4_hem_cytch_TorC"/>
    <property type="match status" value="1"/>
</dbReference>
<keyword evidence="12 15" id="KW-0408">Iron</keyword>
<evidence type="ECO:0000256" key="14">
    <source>
        <dbReference type="ARBA" id="ARBA00055242"/>
    </source>
</evidence>
<feature type="binding site" description="axial binding residue" evidence="17">
    <location>
        <position position="334"/>
    </location>
    <ligand>
        <name>heme</name>
        <dbReference type="ChEBI" id="CHEBI:30413"/>
        <label>5</label>
    </ligand>
    <ligandPart>
        <name>Fe</name>
        <dbReference type="ChEBI" id="CHEBI:18248"/>
    </ligandPart>
</feature>
<reference evidence="20 21" key="1">
    <citation type="submission" date="2014-11" db="EMBL/GenBank/DDBJ databases">
        <title>Genomics and ecophysiology of heterotrophic nitrogen fixing bacteria isolated from estuarine surface water.</title>
        <authorList>
            <person name="Bentzon-Tilia M."/>
            <person name="Severin I."/>
            <person name="Hansen L.H."/>
            <person name="Riemann L."/>
        </authorList>
    </citation>
    <scope>NUCLEOTIDE SEQUENCE [LARGE SCALE GENOMIC DNA]</scope>
    <source>
        <strain evidence="20 21">BAL398</strain>
    </source>
</reference>
<keyword evidence="6 15" id="KW-0997">Cell inner membrane</keyword>
<dbReference type="InterPro" id="IPR051174">
    <property type="entry name" value="Cytochrome_c-type_ET"/>
</dbReference>
<feature type="binding site" description="axial binding residue" evidence="17">
    <location>
        <position position="140"/>
    </location>
    <ligand>
        <name>heme</name>
        <dbReference type="ChEBI" id="CHEBI:30413"/>
        <label>3</label>
    </ligand>
    <ligandPart>
        <name>Fe</name>
        <dbReference type="ChEBI" id="CHEBI:18248"/>
    </ligandPart>
</feature>
<evidence type="ECO:0000256" key="2">
    <source>
        <dbReference type="ARBA" id="ARBA00006417"/>
    </source>
</evidence>
<dbReference type="InterPro" id="IPR038266">
    <property type="entry name" value="NapC/NirT_cytc_sf"/>
</dbReference>
<dbReference type="Pfam" id="PF03264">
    <property type="entry name" value="Cytochrom_NNT"/>
    <property type="match status" value="1"/>
</dbReference>
<evidence type="ECO:0000256" key="9">
    <source>
        <dbReference type="ARBA" id="ARBA00022723"/>
    </source>
</evidence>
<feature type="binding site" description="covalent" evidence="16">
    <location>
        <position position="333"/>
    </location>
    <ligand>
        <name>heme</name>
        <dbReference type="ChEBI" id="CHEBI:30413"/>
        <label>5</label>
    </ligand>
</feature>
<dbReference type="InterPro" id="IPR005126">
    <property type="entry name" value="NapC/NirT_cyt_c_N"/>
</dbReference>
<dbReference type="InterPro" id="IPR009154">
    <property type="entry name" value="Membr-bd_4haem_cyt_TorC"/>
</dbReference>
<evidence type="ECO:0000256" key="10">
    <source>
        <dbReference type="ARBA" id="ARBA00022982"/>
    </source>
</evidence>
<feature type="binding site" description="covalent" evidence="16">
    <location>
        <position position="46"/>
    </location>
    <ligand>
        <name>heme</name>
        <dbReference type="ChEBI" id="CHEBI:30413"/>
        <label>1</label>
    </ligand>
</feature>
<dbReference type="InterPro" id="IPR036280">
    <property type="entry name" value="Multihaem_cyt_sf"/>
</dbReference>
<feature type="domain" description="NapC/NirT cytochrome c N-terminal" evidence="19">
    <location>
        <begin position="16"/>
        <end position="181"/>
    </location>
</feature>
<evidence type="ECO:0000256" key="5">
    <source>
        <dbReference type="ARBA" id="ARBA00022475"/>
    </source>
</evidence>
<evidence type="ECO:0000256" key="15">
    <source>
        <dbReference type="PIRNR" id="PIRNR000014"/>
    </source>
</evidence>
<evidence type="ECO:0000259" key="19">
    <source>
        <dbReference type="Pfam" id="PF03264"/>
    </source>
</evidence>
<gene>
    <name evidence="20" type="ORF">OO17_28240</name>
</gene>